<feature type="region of interest" description="Disordered" evidence="1">
    <location>
        <begin position="218"/>
        <end position="242"/>
    </location>
</feature>
<dbReference type="Proteomes" id="UP000243686">
    <property type="component" value="Unassembled WGS sequence"/>
</dbReference>
<reference evidence="3 4" key="1">
    <citation type="submission" date="2015-03" db="EMBL/GenBank/DDBJ databases">
        <title>Draft genome of the nematode, Opisthorchis viverrini.</title>
        <authorList>
            <person name="Mitreva M."/>
        </authorList>
    </citation>
    <scope>NUCLEOTIDE SEQUENCE [LARGE SCALE GENOMIC DNA]</scope>
    <source>
        <strain evidence="3">Khon Kaen</strain>
    </source>
</reference>
<feature type="compositionally biased region" description="Polar residues" evidence="1">
    <location>
        <begin position="218"/>
        <end position="236"/>
    </location>
</feature>
<gene>
    <name evidence="3" type="ORF">X801_06019</name>
</gene>
<feature type="non-terminal residue" evidence="3">
    <location>
        <position position="1"/>
    </location>
</feature>
<dbReference type="InterPro" id="IPR000494">
    <property type="entry name" value="Rcpt_L-dom"/>
</dbReference>
<dbReference type="Gene3D" id="3.80.20.20">
    <property type="entry name" value="Receptor L-domain"/>
    <property type="match status" value="1"/>
</dbReference>
<dbReference type="InterPro" id="IPR036941">
    <property type="entry name" value="Rcpt_L-dom_sf"/>
</dbReference>
<feature type="domain" description="Receptor L-domain" evidence="2">
    <location>
        <begin position="24"/>
        <end position="101"/>
    </location>
</feature>
<accession>A0A1S8WV65</accession>
<organism evidence="3 4">
    <name type="scientific">Opisthorchis viverrini</name>
    <name type="common">Southeast Asian liver fluke</name>
    <dbReference type="NCBI Taxonomy" id="6198"/>
    <lineage>
        <taxon>Eukaryota</taxon>
        <taxon>Metazoa</taxon>
        <taxon>Spiralia</taxon>
        <taxon>Lophotrochozoa</taxon>
        <taxon>Platyhelminthes</taxon>
        <taxon>Trematoda</taxon>
        <taxon>Digenea</taxon>
        <taxon>Opisthorchiida</taxon>
        <taxon>Opisthorchiata</taxon>
        <taxon>Opisthorchiidae</taxon>
        <taxon>Opisthorchis</taxon>
    </lineage>
</organism>
<dbReference type="SUPFAM" id="SSF52058">
    <property type="entry name" value="L domain-like"/>
    <property type="match status" value="1"/>
</dbReference>
<sequence>CRTETTWMNMAQSWSILSGQLEYNCSLIFGNLVIAGLTDEDDLSILESIEEISGYLVIHGVGRGHLRLPNLQIIRGQDYVSIRERRVAMLISSNYNTKSILDTPQSTEYAVGALRRNVSKNQPNYPGSASSQLMLRRKRSIFNGQVSQLDPISTHTKDSPMRTAEEPRAVSDYPVQNGFRERLTGPTHILSNELSANEISKSSTTDFTSTRLGEIFTSTSEARTDEQATLATNGDPSESDLKPQCKDASATELFSDYAGSEKPFLRDGDICVPKCSRPGTYARDGHCVPCPNNICPKVCSLKEIEKIKGVDYLHKSTLRAMQNCTTFEGDIKLSRQSFI</sequence>
<protein>
    <submittedName>
        <fullName evidence="3">Receptor L domain protein</fullName>
    </submittedName>
</protein>
<evidence type="ECO:0000313" key="4">
    <source>
        <dbReference type="Proteomes" id="UP000243686"/>
    </source>
</evidence>
<evidence type="ECO:0000313" key="3">
    <source>
        <dbReference type="EMBL" id="OON18133.1"/>
    </source>
</evidence>
<keyword evidence="4" id="KW-1185">Reference proteome</keyword>
<dbReference type="AlphaFoldDB" id="A0A1S8WV65"/>
<evidence type="ECO:0000259" key="2">
    <source>
        <dbReference type="Pfam" id="PF01030"/>
    </source>
</evidence>
<feature type="non-terminal residue" evidence="3">
    <location>
        <position position="339"/>
    </location>
</feature>
<dbReference type="EMBL" id="KV894501">
    <property type="protein sequence ID" value="OON18133.1"/>
    <property type="molecule type" value="Genomic_DNA"/>
</dbReference>
<evidence type="ECO:0000256" key="1">
    <source>
        <dbReference type="SAM" id="MobiDB-lite"/>
    </source>
</evidence>
<dbReference type="Pfam" id="PF01030">
    <property type="entry name" value="Recep_L_domain"/>
    <property type="match status" value="1"/>
</dbReference>
<proteinExistence type="predicted"/>
<name>A0A1S8WV65_OPIVI</name>
<keyword evidence="3" id="KW-0675">Receptor</keyword>